<evidence type="ECO:0000313" key="2">
    <source>
        <dbReference type="EMBL" id="CAB1210052.1"/>
    </source>
</evidence>
<gene>
    <name evidence="2" type="ORF">SFB21_0727</name>
</gene>
<evidence type="ECO:0008006" key="4">
    <source>
        <dbReference type="Google" id="ProtNLM"/>
    </source>
</evidence>
<comment type="caution">
    <text evidence="2">The sequence shown here is derived from an EMBL/GenBank/DDBJ whole genome shotgun (WGS) entry which is preliminary data.</text>
</comment>
<proteinExistence type="predicted"/>
<reference evidence="2 3" key="1">
    <citation type="submission" date="2020-02" db="EMBL/GenBank/DDBJ databases">
        <authorList>
            <person name="Chaudhuri R."/>
        </authorList>
    </citation>
    <scope>NUCLEOTIDE SEQUENCE [LARGE SCALE GENOMIC DNA]</scope>
    <source>
        <strain evidence="2">SFB21</strain>
    </source>
</reference>
<organism evidence="2 3">
    <name type="scientific">Acinetobacter bouvetii</name>
    <dbReference type="NCBI Taxonomy" id="202951"/>
    <lineage>
        <taxon>Bacteria</taxon>
        <taxon>Pseudomonadati</taxon>
        <taxon>Pseudomonadota</taxon>
        <taxon>Gammaproteobacteria</taxon>
        <taxon>Moraxellales</taxon>
        <taxon>Moraxellaceae</taxon>
        <taxon>Acinetobacter</taxon>
    </lineage>
</organism>
<accession>A0A811G8Z6</accession>
<evidence type="ECO:0000313" key="3">
    <source>
        <dbReference type="Proteomes" id="UP000489961"/>
    </source>
</evidence>
<feature type="compositionally biased region" description="Low complexity" evidence="1">
    <location>
        <begin position="1"/>
        <end position="22"/>
    </location>
</feature>
<dbReference type="Proteomes" id="UP000489961">
    <property type="component" value="Unassembled WGS sequence"/>
</dbReference>
<feature type="compositionally biased region" description="Polar residues" evidence="1">
    <location>
        <begin position="38"/>
        <end position="48"/>
    </location>
</feature>
<dbReference type="EMBL" id="CADDTS010000013">
    <property type="protein sequence ID" value="CAB1210052.1"/>
    <property type="molecule type" value="Genomic_DNA"/>
</dbReference>
<protein>
    <recommendedName>
        <fullName evidence="4">Alpha-amylase</fullName>
    </recommendedName>
</protein>
<evidence type="ECO:0000256" key="1">
    <source>
        <dbReference type="SAM" id="MobiDB-lite"/>
    </source>
</evidence>
<dbReference type="AlphaFoldDB" id="A0A811G8Z6"/>
<name>A0A811G8Z6_9GAMM</name>
<sequence length="48" mass="5158">MSNSNQSKSVANNVSNQVNANKGTNGTNIAYDKAQGHRGTQLNPNRKK</sequence>
<dbReference type="RefSeq" id="WP_174558690.1">
    <property type="nucleotide sequence ID" value="NZ_CADDTS010000013.1"/>
</dbReference>
<feature type="region of interest" description="Disordered" evidence="1">
    <location>
        <begin position="1"/>
        <end position="48"/>
    </location>
</feature>